<dbReference type="InterPro" id="IPR036249">
    <property type="entry name" value="Thioredoxin-like_sf"/>
</dbReference>
<accession>A0A0B2W4R8</accession>
<dbReference type="Pfam" id="PF14497">
    <property type="entry name" value="GST_C_3"/>
    <property type="match status" value="1"/>
</dbReference>
<dbReference type="InterPro" id="IPR004045">
    <property type="entry name" value="Glutathione_S-Trfase_N"/>
</dbReference>
<dbReference type="PROSITE" id="PS50405">
    <property type="entry name" value="GST_CTER"/>
    <property type="match status" value="1"/>
</dbReference>
<dbReference type="AlphaFoldDB" id="A0A0B2W4R8"/>
<dbReference type="Gene3D" id="1.20.1050.10">
    <property type="match status" value="1"/>
</dbReference>
<keyword evidence="5" id="KW-1185">Reference proteome</keyword>
<dbReference type="CDD" id="cd03192">
    <property type="entry name" value="GST_C_Sigma_like"/>
    <property type="match status" value="1"/>
</dbReference>
<dbReference type="OrthoDB" id="414243at2759"/>
<dbReference type="GO" id="GO:0004364">
    <property type="term" value="F:glutathione transferase activity"/>
    <property type="evidence" value="ECO:0007669"/>
    <property type="project" value="UniProtKB-ARBA"/>
</dbReference>
<dbReference type="SUPFAM" id="SSF47616">
    <property type="entry name" value="GST C-terminal domain-like"/>
    <property type="match status" value="1"/>
</dbReference>
<evidence type="ECO:0000259" key="2">
    <source>
        <dbReference type="PROSITE" id="PS50405"/>
    </source>
</evidence>
<dbReference type="EMBL" id="JPKZ01000195">
    <property type="protein sequence ID" value="KHN88659.1"/>
    <property type="molecule type" value="Genomic_DNA"/>
</dbReference>
<dbReference type="SUPFAM" id="SSF52833">
    <property type="entry name" value="Thioredoxin-like"/>
    <property type="match status" value="1"/>
</dbReference>
<evidence type="ECO:0000313" key="3">
    <source>
        <dbReference type="EMBL" id="KHN88659.1"/>
    </source>
</evidence>
<dbReference type="InterPro" id="IPR010987">
    <property type="entry name" value="Glutathione-S-Trfase_C-like"/>
</dbReference>
<evidence type="ECO:0000313" key="5">
    <source>
        <dbReference type="Proteomes" id="UP000031036"/>
    </source>
</evidence>
<proteinExistence type="predicted"/>
<feature type="domain" description="GST C-terminal" evidence="2">
    <location>
        <begin position="88"/>
        <end position="212"/>
    </location>
</feature>
<dbReference type="InterPro" id="IPR050213">
    <property type="entry name" value="GST_superfamily"/>
</dbReference>
<sequence>MEREELELLGLNSRGRTECLRLMLVLAGRKFNDHRLTIAQWRELRKKENFPEDTLLPVLRNHKNGHVIIGALEIGRHLATDLGFYGSSIEEQQEIDALIADLESVQTALAPVIRATLTKNFDRQKLCWTIFMETTLSERLIQLTQKLGQNLFFVGSKISWADLAIADQLSTFSSCFDRFFLNRYPTLNAHKMRIEGLPNIRKYVARRRQTSF</sequence>
<evidence type="ECO:0000313" key="4">
    <source>
        <dbReference type="EMBL" id="VDM41493.1"/>
    </source>
</evidence>
<organism evidence="3 5">
    <name type="scientific">Toxocara canis</name>
    <name type="common">Canine roundworm</name>
    <dbReference type="NCBI Taxonomy" id="6265"/>
    <lineage>
        <taxon>Eukaryota</taxon>
        <taxon>Metazoa</taxon>
        <taxon>Ecdysozoa</taxon>
        <taxon>Nematoda</taxon>
        <taxon>Chromadorea</taxon>
        <taxon>Rhabditida</taxon>
        <taxon>Spirurina</taxon>
        <taxon>Ascaridomorpha</taxon>
        <taxon>Ascaridoidea</taxon>
        <taxon>Toxocaridae</taxon>
        <taxon>Toxocara</taxon>
    </lineage>
</organism>
<dbReference type="InterPro" id="IPR004046">
    <property type="entry name" value="GST_C"/>
</dbReference>
<evidence type="ECO:0000259" key="1">
    <source>
        <dbReference type="PROSITE" id="PS50404"/>
    </source>
</evidence>
<name>A0A0B2W4R8_TOXCA</name>
<reference evidence="4" key="2">
    <citation type="submission" date="2018-11" db="EMBL/GenBank/DDBJ databases">
        <authorList>
            <consortium name="Pathogen Informatics"/>
        </authorList>
    </citation>
    <scope>NUCLEOTIDE SEQUENCE [LARGE SCALE GENOMIC DNA]</scope>
</reference>
<dbReference type="OMA" id="TIFEWKE"/>
<dbReference type="EMBL" id="UYWY01020411">
    <property type="protein sequence ID" value="VDM41493.1"/>
    <property type="molecule type" value="Genomic_DNA"/>
</dbReference>
<reference evidence="3 5" key="1">
    <citation type="submission" date="2014-11" db="EMBL/GenBank/DDBJ databases">
        <title>Genetic blueprint of the zoonotic pathogen Toxocara canis.</title>
        <authorList>
            <person name="Zhu X.-Q."/>
            <person name="Korhonen P.K."/>
            <person name="Cai H."/>
            <person name="Young N.D."/>
            <person name="Nejsum P."/>
            <person name="von Samson-Himmelstjerna G."/>
            <person name="Boag P.R."/>
            <person name="Tan P."/>
            <person name="Li Q."/>
            <person name="Min J."/>
            <person name="Yang Y."/>
            <person name="Wang X."/>
            <person name="Fang X."/>
            <person name="Hall R.S."/>
            <person name="Hofmann A."/>
            <person name="Sternberg P.W."/>
            <person name="Jex A.R."/>
            <person name="Gasser R.B."/>
        </authorList>
    </citation>
    <scope>NUCLEOTIDE SEQUENCE [LARGE SCALE GENOMIC DNA]</scope>
    <source>
        <strain evidence="3">PN_DK_2014</strain>
    </source>
</reference>
<dbReference type="InterPro" id="IPR036282">
    <property type="entry name" value="Glutathione-S-Trfase_C_sf"/>
</dbReference>
<dbReference type="FunFam" id="1.20.1050.10:FF:000078">
    <property type="entry name" value="Protein CBG04233"/>
    <property type="match status" value="1"/>
</dbReference>
<dbReference type="PANTHER" id="PTHR11571">
    <property type="entry name" value="GLUTATHIONE S-TRANSFERASE"/>
    <property type="match status" value="1"/>
</dbReference>
<dbReference type="Proteomes" id="UP000031036">
    <property type="component" value="Unassembled WGS sequence"/>
</dbReference>
<dbReference type="PROSITE" id="PS50404">
    <property type="entry name" value="GST_NTER"/>
    <property type="match status" value="1"/>
</dbReference>
<dbReference type="GO" id="GO:0006749">
    <property type="term" value="P:glutathione metabolic process"/>
    <property type="evidence" value="ECO:0007669"/>
    <property type="project" value="TreeGrafter"/>
</dbReference>
<dbReference type="PANTHER" id="PTHR11571:SF153">
    <property type="entry name" value="GLUTATHIONE S-TRANSFERASE"/>
    <property type="match status" value="1"/>
</dbReference>
<gene>
    <name evidence="3" type="primary">HPGDS</name>
    <name evidence="3" type="ORF">Tcan_14795</name>
    <name evidence="4" type="ORF">TCNE_LOCUS10172</name>
</gene>
<dbReference type="STRING" id="6265.A0A0B2W4R8"/>
<protein>
    <submittedName>
        <fullName evidence="3">Hematopoietic prostaglandin D synthase</fullName>
    </submittedName>
</protein>
<feature type="domain" description="GST N-terminal" evidence="1">
    <location>
        <begin position="4"/>
        <end position="86"/>
    </location>
</feature>
<dbReference type="Gene3D" id="3.40.30.10">
    <property type="entry name" value="Glutaredoxin"/>
    <property type="match status" value="1"/>
</dbReference>